<reference evidence="1 2" key="1">
    <citation type="journal article" date="2015" name="Genome Announc.">
        <title>Draft Genome Sequence of the Terrestrial Cyanobacterium Scytonema millei VB511283, Isolated from Eastern India.</title>
        <authorList>
            <person name="Sen D."/>
            <person name="Chandrababunaidu M.M."/>
            <person name="Singh D."/>
            <person name="Sanghi N."/>
            <person name="Ghorai A."/>
            <person name="Mishra G.P."/>
            <person name="Madduluri M."/>
            <person name="Adhikary S.P."/>
            <person name="Tripathy S."/>
        </authorList>
    </citation>
    <scope>NUCLEOTIDE SEQUENCE [LARGE SCALE GENOMIC DNA]</scope>
    <source>
        <strain evidence="1 2">VB511283</strain>
    </source>
</reference>
<accession>A0A9X5I5Q6</accession>
<dbReference type="SUPFAM" id="SSF82784">
    <property type="entry name" value="OsmC-like"/>
    <property type="match status" value="1"/>
</dbReference>
<dbReference type="Proteomes" id="UP000031532">
    <property type="component" value="Unassembled WGS sequence"/>
</dbReference>
<dbReference type="InterPro" id="IPR052707">
    <property type="entry name" value="OsmC_Ohr_Peroxiredoxin"/>
</dbReference>
<sequence>MKPKTHTYTVKVEWTGNLGQGTSHYKTYTRNHEISVAGKPTILASSDPAFRGDSTRYNPEELLVASLSTCHMLWYLHLCAEAGIVVISYIDNPTGTMMETDNGSGRFTEVTLKPSITINTASDRELAIALHHKAHDKCFIANSVNFPVHCQSAIASI</sequence>
<proteinExistence type="predicted"/>
<evidence type="ECO:0000313" key="1">
    <source>
        <dbReference type="EMBL" id="NHC36285.1"/>
    </source>
</evidence>
<dbReference type="PANTHER" id="PTHR42830">
    <property type="entry name" value="OSMOTICALLY INDUCIBLE FAMILY PROTEIN"/>
    <property type="match status" value="1"/>
</dbReference>
<dbReference type="EMBL" id="JTJC03000004">
    <property type="protein sequence ID" value="NHC36285.1"/>
    <property type="molecule type" value="Genomic_DNA"/>
</dbReference>
<dbReference type="AlphaFoldDB" id="A0A9X5I5Q6"/>
<dbReference type="Gene3D" id="3.30.300.20">
    <property type="match status" value="1"/>
</dbReference>
<keyword evidence="2" id="KW-1185">Reference proteome</keyword>
<dbReference type="PANTHER" id="PTHR42830:SF2">
    <property type="entry name" value="OSMC_OHR FAMILY PROTEIN"/>
    <property type="match status" value="1"/>
</dbReference>
<name>A0A9X5I5Q6_9CYAN</name>
<organism evidence="1 2">
    <name type="scientific">Scytonema millei VB511283</name>
    <dbReference type="NCBI Taxonomy" id="1245923"/>
    <lineage>
        <taxon>Bacteria</taxon>
        <taxon>Bacillati</taxon>
        <taxon>Cyanobacteriota</taxon>
        <taxon>Cyanophyceae</taxon>
        <taxon>Nostocales</taxon>
        <taxon>Scytonemataceae</taxon>
        <taxon>Scytonema</taxon>
    </lineage>
</organism>
<dbReference type="Pfam" id="PF02566">
    <property type="entry name" value="OsmC"/>
    <property type="match status" value="1"/>
</dbReference>
<dbReference type="OrthoDB" id="9795405at2"/>
<gene>
    <name evidence="1" type="ORF">QH73_0016805</name>
</gene>
<dbReference type="InterPro" id="IPR036102">
    <property type="entry name" value="OsmC/Ohrsf"/>
</dbReference>
<evidence type="ECO:0000313" key="2">
    <source>
        <dbReference type="Proteomes" id="UP000031532"/>
    </source>
</evidence>
<dbReference type="RefSeq" id="WP_039717041.1">
    <property type="nucleotide sequence ID" value="NZ_JTJC03000004.1"/>
</dbReference>
<protein>
    <submittedName>
        <fullName evidence="1">OsmC family protein</fullName>
    </submittedName>
</protein>
<comment type="caution">
    <text evidence="1">The sequence shown here is derived from an EMBL/GenBank/DDBJ whole genome shotgun (WGS) entry which is preliminary data.</text>
</comment>
<dbReference type="InterPro" id="IPR015946">
    <property type="entry name" value="KH_dom-like_a/b"/>
</dbReference>
<dbReference type="InterPro" id="IPR003718">
    <property type="entry name" value="OsmC/Ohr_fam"/>
</dbReference>